<dbReference type="GO" id="GO:0043025">
    <property type="term" value="C:neuronal cell body"/>
    <property type="evidence" value="ECO:0007669"/>
    <property type="project" value="TreeGrafter"/>
</dbReference>
<feature type="transmembrane region" description="Helical" evidence="8">
    <location>
        <begin position="363"/>
        <end position="385"/>
    </location>
</feature>
<dbReference type="PANTHER" id="PTHR21143:SF133">
    <property type="entry name" value="GUSTATORY AND PHEROMONE RECEPTOR 32A-RELATED"/>
    <property type="match status" value="1"/>
</dbReference>
<dbReference type="OrthoDB" id="6366728at2759"/>
<dbReference type="AlphaFoldDB" id="A0A7M7Q2J7"/>
<accession>A0A7M7Q2J7</accession>
<comment type="similarity">
    <text evidence="8">Belongs to the insect chemoreceptor superfamily. Gustatory receptor (GR) family.</text>
</comment>
<dbReference type="InterPro" id="IPR013604">
    <property type="entry name" value="7TM_chemorcpt"/>
</dbReference>
<dbReference type="PANTHER" id="PTHR21143">
    <property type="entry name" value="INVERTEBRATE GUSTATORY RECEPTOR"/>
    <property type="match status" value="1"/>
</dbReference>
<dbReference type="GO" id="GO:0030425">
    <property type="term" value="C:dendrite"/>
    <property type="evidence" value="ECO:0007669"/>
    <property type="project" value="TreeGrafter"/>
</dbReference>
<dbReference type="GO" id="GO:0007165">
    <property type="term" value="P:signal transduction"/>
    <property type="evidence" value="ECO:0007669"/>
    <property type="project" value="UniProtKB-KW"/>
</dbReference>
<evidence type="ECO:0000256" key="3">
    <source>
        <dbReference type="ARBA" id="ARBA00022692"/>
    </source>
</evidence>
<dbReference type="Pfam" id="PF08395">
    <property type="entry name" value="7tm_7"/>
    <property type="match status" value="1"/>
</dbReference>
<evidence type="ECO:0000256" key="1">
    <source>
        <dbReference type="ARBA" id="ARBA00004651"/>
    </source>
</evidence>
<dbReference type="GO" id="GO:0050909">
    <property type="term" value="P:sensory perception of taste"/>
    <property type="evidence" value="ECO:0007669"/>
    <property type="project" value="InterPro"/>
</dbReference>
<evidence type="ECO:0000256" key="4">
    <source>
        <dbReference type="ARBA" id="ARBA00022989"/>
    </source>
</evidence>
<evidence type="ECO:0000256" key="7">
    <source>
        <dbReference type="ARBA" id="ARBA00023224"/>
    </source>
</evidence>
<keyword evidence="5 8" id="KW-0472">Membrane</keyword>
<feature type="transmembrane region" description="Helical" evidence="8">
    <location>
        <begin position="71"/>
        <end position="87"/>
    </location>
</feature>
<comment type="subcellular location">
    <subcellularLocation>
        <location evidence="1 8">Cell membrane</location>
        <topology evidence="1 8">Multi-pass membrane protein</topology>
    </subcellularLocation>
</comment>
<reference evidence="9" key="1">
    <citation type="submission" date="2021-01" db="UniProtKB">
        <authorList>
            <consortium name="EnsemblMetazoa"/>
        </authorList>
    </citation>
    <scope>IDENTIFICATION</scope>
</reference>
<feature type="transmembrane region" description="Helical" evidence="8">
    <location>
        <begin position="107"/>
        <end position="126"/>
    </location>
</feature>
<dbReference type="RefSeq" id="XP_031779956.1">
    <property type="nucleotide sequence ID" value="XM_031924096.1"/>
</dbReference>
<dbReference type="GO" id="GO:0008049">
    <property type="term" value="P:male courtship behavior"/>
    <property type="evidence" value="ECO:0007669"/>
    <property type="project" value="TreeGrafter"/>
</dbReference>
<protein>
    <recommendedName>
        <fullName evidence="8">Gustatory receptor</fullName>
    </recommendedName>
</protein>
<evidence type="ECO:0000256" key="8">
    <source>
        <dbReference type="RuleBase" id="RU363108"/>
    </source>
</evidence>
<dbReference type="InParanoid" id="A0A7M7Q2J7"/>
<dbReference type="Proteomes" id="UP000002358">
    <property type="component" value="Chromosome 2"/>
</dbReference>
<evidence type="ECO:0000256" key="6">
    <source>
        <dbReference type="ARBA" id="ARBA00023170"/>
    </source>
</evidence>
<evidence type="ECO:0000256" key="5">
    <source>
        <dbReference type="ARBA" id="ARBA00023136"/>
    </source>
</evidence>
<feature type="transmembrane region" description="Helical" evidence="8">
    <location>
        <begin position="304"/>
        <end position="325"/>
    </location>
</feature>
<dbReference type="GO" id="GO:0030424">
    <property type="term" value="C:axon"/>
    <property type="evidence" value="ECO:0007669"/>
    <property type="project" value="TreeGrafter"/>
</dbReference>
<evidence type="ECO:0000256" key="2">
    <source>
        <dbReference type="ARBA" id="ARBA00022475"/>
    </source>
</evidence>
<feature type="transmembrane region" description="Helical" evidence="8">
    <location>
        <begin position="192"/>
        <end position="216"/>
    </location>
</feature>
<comment type="caution">
    <text evidence="8">Lacks conserved residue(s) required for the propagation of feature annotation.</text>
</comment>
<feature type="transmembrane region" description="Helical" evidence="8">
    <location>
        <begin position="161"/>
        <end position="180"/>
    </location>
</feature>
<organism evidence="9 10">
    <name type="scientific">Nasonia vitripennis</name>
    <name type="common">Parasitic wasp</name>
    <dbReference type="NCBI Taxonomy" id="7425"/>
    <lineage>
        <taxon>Eukaryota</taxon>
        <taxon>Metazoa</taxon>
        <taxon>Ecdysozoa</taxon>
        <taxon>Arthropoda</taxon>
        <taxon>Hexapoda</taxon>
        <taxon>Insecta</taxon>
        <taxon>Pterygota</taxon>
        <taxon>Neoptera</taxon>
        <taxon>Endopterygota</taxon>
        <taxon>Hymenoptera</taxon>
        <taxon>Apocrita</taxon>
        <taxon>Proctotrupomorpha</taxon>
        <taxon>Chalcidoidea</taxon>
        <taxon>Pteromalidae</taxon>
        <taxon>Pteromalinae</taxon>
        <taxon>Nasonia</taxon>
    </lineage>
</organism>
<keyword evidence="10" id="KW-1185">Reference proteome</keyword>
<keyword evidence="7 8" id="KW-0807">Transducer</keyword>
<dbReference type="EnsemblMetazoa" id="XM_031924096">
    <property type="protein sequence ID" value="XP_031779956"/>
    <property type="gene ID" value="GeneID_100462993"/>
</dbReference>
<sequence>MKRTAKQSDSKFQVNFSLPPLRKASYAKNSSSGSSPSSSIQDIRPTFLIARVFGLAPYAITNSSINVSKRGILYSVPWLGFYLYALYNRLNLYTHSDLETKFRILSVTRTALAVIALLVDLVVCTFRDDRFQNALDCVRKYDLAVKYDVETNARLMRIHSWTIYSFMITYYLAIGWFTYVDEPYEGVMAAVIYVYLYLPLSIAVMKFVALITSILLRFRHLHRMLLPGFLSIMMELDSEPKRLHLRDVCWLHSCLCAAAANVNSLYSLQLMLWFANLTFNTISRINDFGQPQNSIDAFKLARDAGLVLIFVTLVFFIAGVCHVTSTQANKVGAVVFSPGSRYFRSRVVDHQDKEDKFYIGQYFALHPLHFSAASGFFQINLSLLLKVRTRRRRRRPASESSEQIFCQTGFDVGEWNVISLCAGCLLSSEISFILPENLVCTFYIVKLCC</sequence>
<evidence type="ECO:0000313" key="9">
    <source>
        <dbReference type="EnsemblMetazoa" id="XP_031779956"/>
    </source>
</evidence>
<dbReference type="GO" id="GO:0005886">
    <property type="term" value="C:plasma membrane"/>
    <property type="evidence" value="ECO:0007669"/>
    <property type="project" value="UniProtKB-SubCell"/>
</dbReference>
<comment type="function">
    <text evidence="8">Gustatory receptor which mediates acceptance or avoidance behavior, depending on its substrates.</text>
</comment>
<dbReference type="CTD" id="5563655"/>
<name>A0A7M7Q2J7_NASVI</name>
<keyword evidence="2 8" id="KW-1003">Cell membrane</keyword>
<evidence type="ECO:0000313" key="10">
    <source>
        <dbReference type="Proteomes" id="UP000002358"/>
    </source>
</evidence>
<keyword evidence="3 8" id="KW-0812">Transmembrane</keyword>
<proteinExistence type="inferred from homology"/>
<dbReference type="SMR" id="A0A7M7Q2J7"/>
<dbReference type="GeneID" id="100462993"/>
<dbReference type="GO" id="GO:0007635">
    <property type="term" value="P:chemosensory behavior"/>
    <property type="evidence" value="ECO:0007669"/>
    <property type="project" value="TreeGrafter"/>
</dbReference>
<keyword evidence="6 8" id="KW-0675">Receptor</keyword>
<keyword evidence="4 8" id="KW-1133">Transmembrane helix</keyword>